<evidence type="ECO:0000313" key="1">
    <source>
        <dbReference type="EMBL" id="PIE92794.1"/>
    </source>
</evidence>
<sequence length="178" mass="20650">MKMQYALWEIKERLFLVDAEEYSALTTKGEYKQDEPTEEESLKKLVYGSFKIQADYDKKEAIEEAKNSVGYALGHIKGKTCHYIELLDLELREDQEVLHGEIPFSALIRTDLKIPRKNEPAISAFLRYGNMEIGDNILNRFGIFAIKGEEKGLTNLTKENWKEFINEKKEIKVAELLK</sequence>
<evidence type="ECO:0000313" key="2">
    <source>
        <dbReference type="Proteomes" id="UP000228484"/>
    </source>
</evidence>
<keyword evidence="2" id="KW-1185">Reference proteome</keyword>
<dbReference type="RefSeq" id="WP_099686026.1">
    <property type="nucleotide sequence ID" value="NZ_NWUW01000026.1"/>
</dbReference>
<organism evidence="1 2">
    <name type="scientific">Bacillus fungorum</name>
    <dbReference type="NCBI Taxonomy" id="2039284"/>
    <lineage>
        <taxon>Bacteria</taxon>
        <taxon>Bacillati</taxon>
        <taxon>Bacillota</taxon>
        <taxon>Bacilli</taxon>
        <taxon>Bacillales</taxon>
        <taxon>Bacillaceae</taxon>
        <taxon>Bacillus</taxon>
    </lineage>
</organism>
<dbReference type="AlphaFoldDB" id="A0A2G6Q7I0"/>
<accession>A0A2G6Q7I0</accession>
<comment type="caution">
    <text evidence="1">The sequence shown here is derived from an EMBL/GenBank/DDBJ whole genome shotgun (WGS) entry which is preliminary data.</text>
</comment>
<reference evidence="1 2" key="1">
    <citation type="submission" date="2017-09" db="EMBL/GenBank/DDBJ databases">
        <title>Biocontrol bacteria screening and application from spent mushroom substrate.</title>
        <authorList>
            <person name="Sun X."/>
        </authorList>
    </citation>
    <scope>NUCLEOTIDE SEQUENCE [LARGE SCALE GENOMIC DNA]</scope>
    <source>
        <strain evidence="1 2">100374</strain>
    </source>
</reference>
<dbReference type="EMBL" id="NWUW01000026">
    <property type="protein sequence ID" value="PIE92794.1"/>
    <property type="molecule type" value="Genomic_DNA"/>
</dbReference>
<name>A0A2G6Q7I0_9BACI</name>
<dbReference type="Proteomes" id="UP000228484">
    <property type="component" value="Unassembled WGS sequence"/>
</dbReference>
<gene>
    <name evidence="1" type="ORF">CO726_24830</name>
</gene>
<proteinExistence type="predicted"/>
<protein>
    <submittedName>
        <fullName evidence="1">Uncharacterized protein</fullName>
    </submittedName>
</protein>